<organism evidence="3 4">
    <name type="scientific">Bradyrhizobium japonicum</name>
    <dbReference type="NCBI Taxonomy" id="375"/>
    <lineage>
        <taxon>Bacteria</taxon>
        <taxon>Pseudomonadati</taxon>
        <taxon>Pseudomonadota</taxon>
        <taxon>Alphaproteobacteria</taxon>
        <taxon>Hyphomicrobiales</taxon>
        <taxon>Nitrobacteraceae</taxon>
        <taxon>Bradyrhizobium</taxon>
    </lineage>
</organism>
<dbReference type="EMBL" id="NAFL01000206">
    <property type="protein sequence ID" value="OSJ36047.1"/>
    <property type="molecule type" value="Genomic_DNA"/>
</dbReference>
<dbReference type="AlphaFoldDB" id="A0A1Y2JWY2"/>
<dbReference type="PANTHER" id="PTHR33055:SF3">
    <property type="entry name" value="PUTATIVE TRANSPOSASE FOR IS117-RELATED"/>
    <property type="match status" value="1"/>
</dbReference>
<dbReference type="GO" id="GO:0004803">
    <property type="term" value="F:transposase activity"/>
    <property type="evidence" value="ECO:0007669"/>
    <property type="project" value="InterPro"/>
</dbReference>
<dbReference type="Pfam" id="PF02371">
    <property type="entry name" value="Transposase_20"/>
    <property type="match status" value="1"/>
</dbReference>
<proteinExistence type="predicted"/>
<dbReference type="GO" id="GO:0006313">
    <property type="term" value="P:DNA transposition"/>
    <property type="evidence" value="ECO:0007669"/>
    <property type="project" value="InterPro"/>
</dbReference>
<dbReference type="PANTHER" id="PTHR33055">
    <property type="entry name" value="TRANSPOSASE FOR INSERTION SEQUENCE ELEMENT IS1111A"/>
    <property type="match status" value="1"/>
</dbReference>
<dbReference type="RefSeq" id="WP_085398870.1">
    <property type="nucleotide sequence ID" value="NZ_NAFL01000206.1"/>
</dbReference>
<evidence type="ECO:0000313" key="4">
    <source>
        <dbReference type="Proteomes" id="UP000193335"/>
    </source>
</evidence>
<sequence length="344" mass="38577">MKHYVGLDVSLKETAICVVDENGVVIREGKALSEPEAIVAWLNESGLPIVKIGIEIGGLARWLYSELRAAGLHAVCIDPRRLRGVTKTMPIKTDRNDARAIAQVMRVGWYTVVHIKGDVSQELRMLLNNRKTLLIKQIDIENEIRGVLRVFGLKLSGRIPQATFEQQTNELTDGHPRLAAMLRPMLVARAALREQYGVLHKMVLEIVRREPTCQRLMTIPGVGALTAITFLTTIDDPDRFQRSRDVGAHLGLTPRKYASGETDRNGAISRCGDVMLRTILYQAALALLTRTKRWSALKAWGVRVAKRRGLRRAVVAVARKLAIVMHRIWADGSEFRWTREEATA</sequence>
<evidence type="ECO:0000259" key="2">
    <source>
        <dbReference type="Pfam" id="PF02371"/>
    </source>
</evidence>
<dbReference type="Pfam" id="PF01548">
    <property type="entry name" value="DEDD_Tnp_IS110"/>
    <property type="match status" value="1"/>
</dbReference>
<feature type="domain" description="Transposase IS116/IS110/IS902 C-terminal" evidence="2">
    <location>
        <begin position="213"/>
        <end position="295"/>
    </location>
</feature>
<dbReference type="InterPro" id="IPR002525">
    <property type="entry name" value="Transp_IS110-like_N"/>
</dbReference>
<evidence type="ECO:0000313" key="3">
    <source>
        <dbReference type="EMBL" id="OSJ36047.1"/>
    </source>
</evidence>
<feature type="domain" description="Transposase IS110-like N-terminal" evidence="1">
    <location>
        <begin position="5"/>
        <end position="149"/>
    </location>
</feature>
<comment type="caution">
    <text evidence="3">The sequence shown here is derived from an EMBL/GenBank/DDBJ whole genome shotgun (WGS) entry which is preliminary data.</text>
</comment>
<evidence type="ECO:0000259" key="1">
    <source>
        <dbReference type="Pfam" id="PF01548"/>
    </source>
</evidence>
<reference evidence="3 4" key="1">
    <citation type="submission" date="2017-03" db="EMBL/GenBank/DDBJ databases">
        <title>Whole genome sequences of fourteen strains of Bradyrhizobium canariense and one strain of Bradyrhizobium japonicum isolated from Lupinus (Papilionoideae: Genisteae) species in Algeria.</title>
        <authorList>
            <person name="Crovadore J."/>
            <person name="Chekireb D."/>
            <person name="Brachmann A."/>
            <person name="Chablais R."/>
            <person name="Cochard B."/>
            <person name="Lefort F."/>
        </authorList>
    </citation>
    <scope>NUCLEOTIDE SEQUENCE [LARGE SCALE GENOMIC DNA]</scope>
    <source>
        <strain evidence="3 4">UBMA197</strain>
    </source>
</reference>
<accession>A0A1Y2JWY2</accession>
<dbReference type="InterPro" id="IPR047650">
    <property type="entry name" value="Transpos_IS110"/>
</dbReference>
<dbReference type="Proteomes" id="UP000193335">
    <property type="component" value="Unassembled WGS sequence"/>
</dbReference>
<gene>
    <name evidence="3" type="ORF">BSZ19_05970</name>
</gene>
<dbReference type="GO" id="GO:0003677">
    <property type="term" value="F:DNA binding"/>
    <property type="evidence" value="ECO:0007669"/>
    <property type="project" value="InterPro"/>
</dbReference>
<name>A0A1Y2JWY2_BRAJP</name>
<protein>
    <submittedName>
        <fullName evidence="3">IS110 family transposase</fullName>
    </submittedName>
</protein>
<dbReference type="InterPro" id="IPR003346">
    <property type="entry name" value="Transposase_20"/>
</dbReference>
<dbReference type="NCBIfam" id="NF033542">
    <property type="entry name" value="transpos_IS110"/>
    <property type="match status" value="1"/>
</dbReference>